<dbReference type="OrthoDB" id="5290302at2"/>
<dbReference type="Proteomes" id="UP000005801">
    <property type="component" value="Unassembled WGS sequence"/>
</dbReference>
<dbReference type="eggNOG" id="COG2267">
    <property type="taxonomic scope" value="Bacteria"/>
</dbReference>
<dbReference type="InterPro" id="IPR050228">
    <property type="entry name" value="Carboxylesterase_BioH"/>
</dbReference>
<evidence type="ECO:0000313" key="2">
    <source>
        <dbReference type="EMBL" id="EDM80195.1"/>
    </source>
</evidence>
<sequence length="270" mass="29700">MTVSMRAGPRFILVRGLAREAAHWHDFDEGLRTRFPGARVERVDLPGNGERWRERSPLTTRESAAYLREQVWAASEQPVVLIAISLGAMVCLEWLRSWPSDAILGLAAINTSAGGLCPPWQRMRPRAMVETLRSIGARDPVARERAILELTTTGHGADRELAEQHAEFHRLRPIRRANVLRQAVSAARFRVKVKPLAAPVLVLNSAADQMVDPSCSRALTVALGADLAVHPSGGHDLTLDDPKWCAEAIHRWLVEGRRIDCAAGTGLAAE</sequence>
<dbReference type="SUPFAM" id="SSF53474">
    <property type="entry name" value="alpha/beta-Hydrolases"/>
    <property type="match status" value="1"/>
</dbReference>
<dbReference type="InterPro" id="IPR029058">
    <property type="entry name" value="AB_hydrolase_fold"/>
</dbReference>
<accession>A6G205</accession>
<name>A6G205_9BACT</name>
<proteinExistence type="predicted"/>
<evidence type="ECO:0000313" key="3">
    <source>
        <dbReference type="Proteomes" id="UP000005801"/>
    </source>
</evidence>
<keyword evidence="3" id="KW-1185">Reference proteome</keyword>
<reference evidence="2 3" key="1">
    <citation type="submission" date="2007-06" db="EMBL/GenBank/DDBJ databases">
        <authorList>
            <person name="Shimkets L."/>
            <person name="Ferriera S."/>
            <person name="Johnson J."/>
            <person name="Kravitz S."/>
            <person name="Beeson K."/>
            <person name="Sutton G."/>
            <person name="Rogers Y.-H."/>
            <person name="Friedman R."/>
            <person name="Frazier M."/>
            <person name="Venter J.C."/>
        </authorList>
    </citation>
    <scope>NUCLEOTIDE SEQUENCE [LARGE SCALE GENOMIC DNA]</scope>
    <source>
        <strain evidence="2 3">SIR-1</strain>
    </source>
</reference>
<gene>
    <name evidence="2" type="ORF">PPSIR1_36132</name>
</gene>
<dbReference type="RefSeq" id="WP_006970754.1">
    <property type="nucleotide sequence ID" value="NZ_ABCS01000013.1"/>
</dbReference>
<dbReference type="PANTHER" id="PTHR43194">
    <property type="entry name" value="HYDROLASE ALPHA/BETA FOLD FAMILY"/>
    <property type="match status" value="1"/>
</dbReference>
<keyword evidence="2" id="KW-0378">Hydrolase</keyword>
<dbReference type="GO" id="GO:0016787">
    <property type="term" value="F:hydrolase activity"/>
    <property type="evidence" value="ECO:0007669"/>
    <property type="project" value="UniProtKB-KW"/>
</dbReference>
<organism evidence="2 3">
    <name type="scientific">Plesiocystis pacifica SIR-1</name>
    <dbReference type="NCBI Taxonomy" id="391625"/>
    <lineage>
        <taxon>Bacteria</taxon>
        <taxon>Pseudomonadati</taxon>
        <taxon>Myxococcota</taxon>
        <taxon>Polyangia</taxon>
        <taxon>Nannocystales</taxon>
        <taxon>Nannocystaceae</taxon>
        <taxon>Plesiocystis</taxon>
    </lineage>
</organism>
<evidence type="ECO:0000259" key="1">
    <source>
        <dbReference type="Pfam" id="PF12697"/>
    </source>
</evidence>
<dbReference type="EMBL" id="ABCS01000013">
    <property type="protein sequence ID" value="EDM80195.1"/>
    <property type="molecule type" value="Genomic_DNA"/>
</dbReference>
<dbReference type="PANTHER" id="PTHR43194:SF5">
    <property type="entry name" value="PIMELOYL-[ACYL-CARRIER PROTEIN] METHYL ESTER ESTERASE"/>
    <property type="match status" value="1"/>
</dbReference>
<protein>
    <submittedName>
        <fullName evidence="2">Hydrolase, alpha/beta fold family protein</fullName>
    </submittedName>
</protein>
<dbReference type="AlphaFoldDB" id="A6G205"/>
<dbReference type="Gene3D" id="3.40.50.1820">
    <property type="entry name" value="alpha/beta hydrolase"/>
    <property type="match status" value="1"/>
</dbReference>
<dbReference type="InterPro" id="IPR000073">
    <property type="entry name" value="AB_hydrolase_1"/>
</dbReference>
<feature type="domain" description="AB hydrolase-1" evidence="1">
    <location>
        <begin position="12"/>
        <end position="248"/>
    </location>
</feature>
<dbReference type="STRING" id="391625.PPSIR1_36132"/>
<comment type="caution">
    <text evidence="2">The sequence shown here is derived from an EMBL/GenBank/DDBJ whole genome shotgun (WGS) entry which is preliminary data.</text>
</comment>
<dbReference type="Pfam" id="PF12697">
    <property type="entry name" value="Abhydrolase_6"/>
    <property type="match status" value="1"/>
</dbReference>